<keyword evidence="2" id="KW-0808">Transferase</keyword>
<evidence type="ECO:0000256" key="1">
    <source>
        <dbReference type="ARBA" id="ARBA00005771"/>
    </source>
</evidence>
<gene>
    <name evidence="4" type="ORF">HPB48_007111</name>
</gene>
<comment type="similarity">
    <text evidence="1">Belongs to the sulfotransferase 1 family.</text>
</comment>
<proteinExistence type="inferred from homology"/>
<dbReference type="SUPFAM" id="SSF52540">
    <property type="entry name" value="P-loop containing nucleoside triphosphate hydrolases"/>
    <property type="match status" value="1"/>
</dbReference>
<evidence type="ECO:0000313" key="4">
    <source>
        <dbReference type="EMBL" id="KAH9378065.1"/>
    </source>
</evidence>
<sequence length="319" mass="37172">MWLCRAVRAVPRSNPTKKEKGKRTMEEGLKFRARPGDVLQSTYPKCGTKWVQFITQLILREGEPIRDYDDYFRNIRSVEYTNDREWKATLPLRTYLTHLPLRPEMMDDGAKYVYVARNPWDVCVSFYDMVSDLSVYRFQDGTFEEFFEAFLAGDFGFGSYFEHVASAYAMRERPNVFFFTYEELKGNTRDTVLRLAQFLGERYGKLFGDASNGMLDTLLERSSADQMRSVMVVRMEKDKTSGWYAQVKLNNVTSKRGYQGDGNKYTVVNKGRVGGWKEMFTADQLRRLEAKIVEEGEKASFMTLWESMRAEAVELSKRT</sequence>
<organism evidence="4 5">
    <name type="scientific">Haemaphysalis longicornis</name>
    <name type="common">Bush tick</name>
    <dbReference type="NCBI Taxonomy" id="44386"/>
    <lineage>
        <taxon>Eukaryota</taxon>
        <taxon>Metazoa</taxon>
        <taxon>Ecdysozoa</taxon>
        <taxon>Arthropoda</taxon>
        <taxon>Chelicerata</taxon>
        <taxon>Arachnida</taxon>
        <taxon>Acari</taxon>
        <taxon>Parasitiformes</taxon>
        <taxon>Ixodida</taxon>
        <taxon>Ixodoidea</taxon>
        <taxon>Ixodidae</taxon>
        <taxon>Haemaphysalinae</taxon>
        <taxon>Haemaphysalis</taxon>
    </lineage>
</organism>
<dbReference type="VEuPathDB" id="VectorBase:HLOH_060216"/>
<reference evidence="4 5" key="1">
    <citation type="journal article" date="2020" name="Cell">
        <title>Large-Scale Comparative Analyses of Tick Genomes Elucidate Their Genetic Diversity and Vector Capacities.</title>
        <authorList>
            <consortium name="Tick Genome and Microbiome Consortium (TIGMIC)"/>
            <person name="Jia N."/>
            <person name="Wang J."/>
            <person name="Shi W."/>
            <person name="Du L."/>
            <person name="Sun Y."/>
            <person name="Zhan W."/>
            <person name="Jiang J.F."/>
            <person name="Wang Q."/>
            <person name="Zhang B."/>
            <person name="Ji P."/>
            <person name="Bell-Sakyi L."/>
            <person name="Cui X.M."/>
            <person name="Yuan T.T."/>
            <person name="Jiang B.G."/>
            <person name="Yang W.F."/>
            <person name="Lam T.T."/>
            <person name="Chang Q.C."/>
            <person name="Ding S.J."/>
            <person name="Wang X.J."/>
            <person name="Zhu J.G."/>
            <person name="Ruan X.D."/>
            <person name="Zhao L."/>
            <person name="Wei J.T."/>
            <person name="Ye R.Z."/>
            <person name="Que T.C."/>
            <person name="Du C.H."/>
            <person name="Zhou Y.H."/>
            <person name="Cheng J.X."/>
            <person name="Dai P.F."/>
            <person name="Guo W.B."/>
            <person name="Han X.H."/>
            <person name="Huang E.J."/>
            <person name="Li L.F."/>
            <person name="Wei W."/>
            <person name="Gao Y.C."/>
            <person name="Liu J.Z."/>
            <person name="Shao H.Z."/>
            <person name="Wang X."/>
            <person name="Wang C.C."/>
            <person name="Yang T.C."/>
            <person name="Huo Q.B."/>
            <person name="Li W."/>
            <person name="Chen H.Y."/>
            <person name="Chen S.E."/>
            <person name="Zhou L.G."/>
            <person name="Ni X.B."/>
            <person name="Tian J.H."/>
            <person name="Sheng Y."/>
            <person name="Liu T."/>
            <person name="Pan Y.S."/>
            <person name="Xia L.Y."/>
            <person name="Li J."/>
            <person name="Zhao F."/>
            <person name="Cao W.C."/>
        </authorList>
    </citation>
    <scope>NUCLEOTIDE SEQUENCE [LARGE SCALE GENOMIC DNA]</scope>
    <source>
        <strain evidence="4">HaeL-2018</strain>
    </source>
</reference>
<evidence type="ECO:0000313" key="5">
    <source>
        <dbReference type="Proteomes" id="UP000821853"/>
    </source>
</evidence>
<dbReference type="OMA" id="ARDTGWY"/>
<feature type="domain" description="Sulfotransferase" evidence="3">
    <location>
        <begin position="36"/>
        <end position="291"/>
    </location>
</feature>
<name>A0A9J6GT93_HAELO</name>
<dbReference type="GO" id="GO:0008146">
    <property type="term" value="F:sulfotransferase activity"/>
    <property type="evidence" value="ECO:0007669"/>
    <property type="project" value="InterPro"/>
</dbReference>
<evidence type="ECO:0000259" key="3">
    <source>
        <dbReference type="Pfam" id="PF00685"/>
    </source>
</evidence>
<dbReference type="InterPro" id="IPR027417">
    <property type="entry name" value="P-loop_NTPase"/>
</dbReference>
<accession>A0A9J6GT93</accession>
<dbReference type="Pfam" id="PF00685">
    <property type="entry name" value="Sulfotransfer_1"/>
    <property type="match status" value="1"/>
</dbReference>
<protein>
    <recommendedName>
        <fullName evidence="3">Sulfotransferase domain-containing protein</fullName>
    </recommendedName>
</protein>
<dbReference type="Gene3D" id="3.40.50.300">
    <property type="entry name" value="P-loop containing nucleotide triphosphate hydrolases"/>
    <property type="match status" value="1"/>
</dbReference>
<dbReference type="EMBL" id="JABSTR010000008">
    <property type="protein sequence ID" value="KAH9378065.1"/>
    <property type="molecule type" value="Genomic_DNA"/>
</dbReference>
<dbReference type="OrthoDB" id="6494428at2759"/>
<comment type="caution">
    <text evidence="4">The sequence shown here is derived from an EMBL/GenBank/DDBJ whole genome shotgun (WGS) entry which is preliminary data.</text>
</comment>
<evidence type="ECO:0000256" key="2">
    <source>
        <dbReference type="ARBA" id="ARBA00022679"/>
    </source>
</evidence>
<dbReference type="Proteomes" id="UP000821853">
    <property type="component" value="Unassembled WGS sequence"/>
</dbReference>
<dbReference type="InterPro" id="IPR000863">
    <property type="entry name" value="Sulfotransferase_dom"/>
</dbReference>
<dbReference type="PANTHER" id="PTHR11783">
    <property type="entry name" value="SULFOTRANSFERASE SULT"/>
    <property type="match status" value="1"/>
</dbReference>
<keyword evidence="5" id="KW-1185">Reference proteome</keyword>
<dbReference type="AlphaFoldDB" id="A0A9J6GT93"/>